<name>A0A081K8M6_9GAMM</name>
<evidence type="ECO:0000313" key="1">
    <source>
        <dbReference type="EMBL" id="KEI70502.1"/>
    </source>
</evidence>
<reference evidence="1 2" key="1">
    <citation type="submission" date="2014-06" db="EMBL/GenBank/DDBJ databases">
        <title>Whole Genome Sequences of Three Symbiotic Endozoicomonas Bacteria.</title>
        <authorList>
            <person name="Neave M.J."/>
            <person name="Apprill A."/>
            <person name="Voolstra C.R."/>
        </authorList>
    </citation>
    <scope>NUCLEOTIDE SEQUENCE [LARGE SCALE GENOMIC DNA]</scope>
    <source>
        <strain evidence="1 2">DSM 22380</strain>
    </source>
</reference>
<organism evidence="1 2">
    <name type="scientific">Endozoicomonas elysicola</name>
    <dbReference type="NCBI Taxonomy" id="305900"/>
    <lineage>
        <taxon>Bacteria</taxon>
        <taxon>Pseudomonadati</taxon>
        <taxon>Pseudomonadota</taxon>
        <taxon>Gammaproteobacteria</taxon>
        <taxon>Oceanospirillales</taxon>
        <taxon>Endozoicomonadaceae</taxon>
        <taxon>Endozoicomonas</taxon>
    </lineage>
</organism>
<evidence type="ECO:0000313" key="2">
    <source>
        <dbReference type="Proteomes" id="UP000027997"/>
    </source>
</evidence>
<keyword evidence="2" id="KW-1185">Reference proteome</keyword>
<gene>
    <name evidence="1" type="ORF">GV64_06915</name>
</gene>
<accession>A0A081K8M6</accession>
<sequence length="290" mass="32720">MGFRAFSLFLTLLLAGCMSGYDQPYKNQWSKAKNLANAAGMEEKLYDQELPDTAYDKKGKLLDYKLGGIFHPAYGSSSGIAGVNINPYGPFEHFYWGWTIPGVSHHSEHRVFAWMPLHMAPDSASAKHMMETMLSRASLAILHEMNYNYQAVKKPFIHEGRTFKQWYLGKADGTCSLQKMNCVLSLYVTEPKGPYRAPRFAFHNIAGEASWFFPARDKSAFPRLILAEGDGTKSISASIFYQRLSARLPGWAYFYIAPNEAGTGENNRTIPYPYVLEKGKPLLFIRPVSK</sequence>
<dbReference type="AlphaFoldDB" id="A0A081K8M6"/>
<dbReference type="PROSITE" id="PS51257">
    <property type="entry name" value="PROKAR_LIPOPROTEIN"/>
    <property type="match status" value="1"/>
</dbReference>
<dbReference type="STRING" id="305900.GV64_06915"/>
<protein>
    <recommendedName>
        <fullName evidence="3">Lipoprotein</fullName>
    </recommendedName>
</protein>
<comment type="caution">
    <text evidence="1">The sequence shown here is derived from an EMBL/GenBank/DDBJ whole genome shotgun (WGS) entry which is preliminary data.</text>
</comment>
<proteinExistence type="predicted"/>
<dbReference type="Proteomes" id="UP000027997">
    <property type="component" value="Unassembled WGS sequence"/>
</dbReference>
<dbReference type="eggNOG" id="ENOG5032U4K">
    <property type="taxonomic scope" value="Bacteria"/>
</dbReference>
<evidence type="ECO:0008006" key="3">
    <source>
        <dbReference type="Google" id="ProtNLM"/>
    </source>
</evidence>
<dbReference type="EMBL" id="JOJP01000001">
    <property type="protein sequence ID" value="KEI70502.1"/>
    <property type="molecule type" value="Genomic_DNA"/>
</dbReference>